<dbReference type="Gene3D" id="3.30.310.20">
    <property type="entry name" value="DNA-3-methyladenine glycosylase AlkA, N-terminal domain"/>
    <property type="match status" value="1"/>
</dbReference>
<dbReference type="InterPro" id="IPR010316">
    <property type="entry name" value="AlkA_N"/>
</dbReference>
<evidence type="ECO:0000313" key="9">
    <source>
        <dbReference type="Proteomes" id="UP001432062"/>
    </source>
</evidence>
<dbReference type="InterPro" id="IPR037046">
    <property type="entry name" value="AlkA_N_sf"/>
</dbReference>
<dbReference type="InterPro" id="IPR050204">
    <property type="entry name" value="AraC_XylS_family_regulators"/>
</dbReference>
<comment type="cofactor">
    <cofactor evidence="1">
        <name>Zn(2+)</name>
        <dbReference type="ChEBI" id="CHEBI:29105"/>
    </cofactor>
</comment>
<dbReference type="EMBL" id="CP109441">
    <property type="protein sequence ID" value="WUV42589.1"/>
    <property type="molecule type" value="Genomic_DNA"/>
</dbReference>
<evidence type="ECO:0000256" key="2">
    <source>
        <dbReference type="ARBA" id="ARBA00022603"/>
    </source>
</evidence>
<gene>
    <name evidence="8" type="ORF">OG563_25375</name>
</gene>
<keyword evidence="3" id="KW-0805">Transcription regulation</keyword>
<name>A0ABZ1YLF0_9NOCA</name>
<keyword evidence="9" id="KW-1185">Reference proteome</keyword>
<dbReference type="RefSeq" id="WP_329405247.1">
    <property type="nucleotide sequence ID" value="NZ_CP109441.1"/>
</dbReference>
<dbReference type="Pfam" id="PF02805">
    <property type="entry name" value="Ada_Zn_binding"/>
    <property type="match status" value="1"/>
</dbReference>
<evidence type="ECO:0000256" key="6">
    <source>
        <dbReference type="ARBA" id="ARBA00023163"/>
    </source>
</evidence>
<dbReference type="InterPro" id="IPR018060">
    <property type="entry name" value="HTH_AraC"/>
</dbReference>
<keyword evidence="5" id="KW-0010">Activator</keyword>
<evidence type="ECO:0000256" key="4">
    <source>
        <dbReference type="ARBA" id="ARBA00023125"/>
    </source>
</evidence>
<protein>
    <submittedName>
        <fullName evidence="8">Helix-turn-helix domain-containing protein</fullName>
    </submittedName>
</protein>
<dbReference type="SMART" id="SM00342">
    <property type="entry name" value="HTH_ARAC"/>
    <property type="match status" value="1"/>
</dbReference>
<dbReference type="SUPFAM" id="SSF57884">
    <property type="entry name" value="Ada DNA repair protein, N-terminal domain (N-Ada 10)"/>
    <property type="match status" value="1"/>
</dbReference>
<keyword evidence="2" id="KW-0489">Methyltransferase</keyword>
<dbReference type="Pfam" id="PF12833">
    <property type="entry name" value="HTH_18"/>
    <property type="match status" value="1"/>
</dbReference>
<evidence type="ECO:0000313" key="8">
    <source>
        <dbReference type="EMBL" id="WUV42589.1"/>
    </source>
</evidence>
<dbReference type="InterPro" id="IPR009057">
    <property type="entry name" value="Homeodomain-like_sf"/>
</dbReference>
<accession>A0ABZ1YLF0</accession>
<keyword evidence="4" id="KW-0238">DNA-binding</keyword>
<keyword evidence="6" id="KW-0804">Transcription</keyword>
<feature type="domain" description="HTH araC/xylS-type" evidence="7">
    <location>
        <begin position="64"/>
        <end position="162"/>
    </location>
</feature>
<organism evidence="8 9">
    <name type="scientific">Nocardia vinacea</name>
    <dbReference type="NCBI Taxonomy" id="96468"/>
    <lineage>
        <taxon>Bacteria</taxon>
        <taxon>Bacillati</taxon>
        <taxon>Actinomycetota</taxon>
        <taxon>Actinomycetes</taxon>
        <taxon>Mycobacteriales</taxon>
        <taxon>Nocardiaceae</taxon>
        <taxon>Nocardia</taxon>
    </lineage>
</organism>
<dbReference type="PROSITE" id="PS01124">
    <property type="entry name" value="HTH_ARAC_FAMILY_2"/>
    <property type="match status" value="1"/>
</dbReference>
<dbReference type="Gene3D" id="1.10.10.60">
    <property type="entry name" value="Homeodomain-like"/>
    <property type="match status" value="1"/>
</dbReference>
<evidence type="ECO:0000256" key="3">
    <source>
        <dbReference type="ARBA" id="ARBA00023015"/>
    </source>
</evidence>
<dbReference type="InterPro" id="IPR035451">
    <property type="entry name" value="Ada-like_dom_sf"/>
</dbReference>
<dbReference type="SUPFAM" id="SSF46689">
    <property type="entry name" value="Homeodomain-like"/>
    <property type="match status" value="1"/>
</dbReference>
<keyword evidence="2" id="KW-0808">Transferase</keyword>
<evidence type="ECO:0000256" key="1">
    <source>
        <dbReference type="ARBA" id="ARBA00001947"/>
    </source>
</evidence>
<dbReference type="PANTHER" id="PTHR46796:SF6">
    <property type="entry name" value="ARAC SUBFAMILY"/>
    <property type="match status" value="1"/>
</dbReference>
<dbReference type="PANTHER" id="PTHR46796">
    <property type="entry name" value="HTH-TYPE TRANSCRIPTIONAL ACTIVATOR RHAS-RELATED"/>
    <property type="match status" value="1"/>
</dbReference>
<reference evidence="8" key="1">
    <citation type="submission" date="2022-10" db="EMBL/GenBank/DDBJ databases">
        <title>The complete genomes of actinobacterial strains from the NBC collection.</title>
        <authorList>
            <person name="Joergensen T.S."/>
            <person name="Alvarez Arevalo M."/>
            <person name="Sterndorff E.B."/>
            <person name="Faurdal D."/>
            <person name="Vuksanovic O."/>
            <person name="Mourched A.-S."/>
            <person name="Charusanti P."/>
            <person name="Shaw S."/>
            <person name="Blin K."/>
            <person name="Weber T."/>
        </authorList>
    </citation>
    <scope>NUCLEOTIDE SEQUENCE</scope>
    <source>
        <strain evidence="8">NBC_01482</strain>
    </source>
</reference>
<dbReference type="Proteomes" id="UP001432062">
    <property type="component" value="Chromosome"/>
</dbReference>
<evidence type="ECO:0000256" key="5">
    <source>
        <dbReference type="ARBA" id="ARBA00023159"/>
    </source>
</evidence>
<dbReference type="Gene3D" id="3.40.10.10">
    <property type="entry name" value="DNA Methylphosphotriester Repair Domain"/>
    <property type="match status" value="1"/>
</dbReference>
<proteinExistence type="predicted"/>
<dbReference type="Pfam" id="PF06029">
    <property type="entry name" value="AlkA_N"/>
    <property type="match status" value="1"/>
</dbReference>
<dbReference type="InterPro" id="IPR004026">
    <property type="entry name" value="Ada_DNA_repair_Zn-bd"/>
</dbReference>
<evidence type="ECO:0000259" key="7">
    <source>
        <dbReference type="PROSITE" id="PS01124"/>
    </source>
</evidence>
<sequence length="334" mass="36205">MGSFQGVITTGIYCLPPCPGRPRVENVVTFISAAGAEAAGFRACHRCRPYRGDRKPASASELVCRAVDLIAVGALDEGNEAELAARLAVSERHLRRMFHEQVGATPDQLARSRRAHFARRLLDDTDLSVTDIAFAAGFGSLRQFNRVMVATFRATPVELRKHRRRADRLVADGGLALRVPVAEGTNIARRLTQLADTAIAGVESATLACYRRTIVMDGDPGVIEIYSATTDAVRLVVHVPHIEGLIHLVSRVQRLLAGQPWDPFEDDIRGIVSDRDVLNNFVTTYGAPIGGLRQFGLSYLFPTATTLATADLNGLDTVGAQAIRACVRPRELAG</sequence>